<keyword evidence="1" id="KW-0812">Transmembrane</keyword>
<evidence type="ECO:0000256" key="1">
    <source>
        <dbReference type="SAM" id="Phobius"/>
    </source>
</evidence>
<sequence>SLKSKVASFTLVELLVIIGILIILVAIAVPNLRFFQKESELANSAEEIINALRLAQNKTLASEEASQYGVYFDDTTTPHQYTLFKGANYTSRDTSFDEIHKLPSSIEIYEINLVGGGKEVVFFRIIGATDQSGKIFLRLKEEPTKTKTIVIQPSGQITLGEEALPTDTDRIKDSRHVHFDYSRVIDTSTESLILNFEGGVTKEILISENLKDGQIHWEGEVDVSGQVQKLKIHTHRLNNPDTQFCIHRDRRFNNKSLTITISGDLSGSLIEYSADGLTTTSTSIFVSNLQWQ</sequence>
<feature type="transmembrane region" description="Helical" evidence="1">
    <location>
        <begin position="6"/>
        <end position="29"/>
    </location>
</feature>
<dbReference type="EMBL" id="PFTB01000062">
    <property type="protein sequence ID" value="PJB99238.1"/>
    <property type="molecule type" value="Genomic_DNA"/>
</dbReference>
<proteinExistence type="predicted"/>
<dbReference type="InterPro" id="IPR045584">
    <property type="entry name" value="Pilin-like"/>
</dbReference>
<dbReference type="AlphaFoldDB" id="A0A2M8DM89"/>
<comment type="caution">
    <text evidence="2">The sequence shown here is derived from an EMBL/GenBank/DDBJ whole genome shotgun (WGS) entry which is preliminary data.</text>
</comment>
<keyword evidence="1" id="KW-0472">Membrane</keyword>
<dbReference type="SUPFAM" id="SSF54523">
    <property type="entry name" value="Pili subunits"/>
    <property type="match status" value="1"/>
</dbReference>
<reference evidence="3" key="1">
    <citation type="submission" date="2017-09" db="EMBL/GenBank/DDBJ databases">
        <title>Depth-based differentiation of microbial function through sediment-hosted aquifers and enrichment of novel symbionts in the deep terrestrial subsurface.</title>
        <authorList>
            <person name="Probst A.J."/>
            <person name="Ladd B."/>
            <person name="Jarett J.K."/>
            <person name="Geller-Mcgrath D.E."/>
            <person name="Sieber C.M.K."/>
            <person name="Emerson J.B."/>
            <person name="Anantharaman K."/>
            <person name="Thomas B.C."/>
            <person name="Malmstrom R."/>
            <person name="Stieglmeier M."/>
            <person name="Klingl A."/>
            <person name="Woyke T."/>
            <person name="Ryan C.M."/>
            <person name="Banfield J.F."/>
        </authorList>
    </citation>
    <scope>NUCLEOTIDE SEQUENCE [LARGE SCALE GENOMIC DNA]</scope>
</reference>
<dbReference type="Proteomes" id="UP000228875">
    <property type="component" value="Unassembled WGS sequence"/>
</dbReference>
<dbReference type="Gene3D" id="3.30.700.10">
    <property type="entry name" value="Glycoprotein, Type 4 Pilin"/>
    <property type="match status" value="1"/>
</dbReference>
<name>A0A2M8DM89_9BACT</name>
<protein>
    <recommendedName>
        <fullName evidence="4">General secretion pathway GspH domain-containing protein</fullName>
    </recommendedName>
</protein>
<accession>A0A2M8DM89</accession>
<organism evidence="2 3">
    <name type="scientific">Candidatus Nealsonbacteria bacterium CG_4_9_14_0_8_um_filter_35_12</name>
    <dbReference type="NCBI Taxonomy" id="1974692"/>
    <lineage>
        <taxon>Bacteria</taxon>
        <taxon>Candidatus Nealsoniibacteriota</taxon>
    </lineage>
</organism>
<evidence type="ECO:0000313" key="3">
    <source>
        <dbReference type="Proteomes" id="UP000228875"/>
    </source>
</evidence>
<evidence type="ECO:0000313" key="2">
    <source>
        <dbReference type="EMBL" id="PJB99238.1"/>
    </source>
</evidence>
<feature type="non-terminal residue" evidence="2">
    <location>
        <position position="1"/>
    </location>
</feature>
<gene>
    <name evidence="2" type="ORF">CO077_02750</name>
</gene>
<keyword evidence="1" id="KW-1133">Transmembrane helix</keyword>
<evidence type="ECO:0008006" key="4">
    <source>
        <dbReference type="Google" id="ProtNLM"/>
    </source>
</evidence>